<gene>
    <name evidence="2" type="ORF">SAMN04488523_109170</name>
</gene>
<dbReference type="InterPro" id="IPR051916">
    <property type="entry name" value="GPI-anchor_lipid_remodeler"/>
</dbReference>
<dbReference type="RefSeq" id="WP_093924408.1">
    <property type="nucleotide sequence ID" value="NZ_FOMW01000009.1"/>
</dbReference>
<protein>
    <submittedName>
        <fullName evidence="2">Metal-dependent hydrolase, endonuclease/exonuclease/phosphatase family</fullName>
    </submittedName>
</protein>
<keyword evidence="2" id="KW-0378">Hydrolase</keyword>
<keyword evidence="2" id="KW-0269">Exonuclease</keyword>
<dbReference type="GO" id="GO:0016020">
    <property type="term" value="C:membrane"/>
    <property type="evidence" value="ECO:0007669"/>
    <property type="project" value="GOC"/>
</dbReference>
<dbReference type="PANTHER" id="PTHR14859:SF15">
    <property type="entry name" value="ENDONUCLEASE_EXONUCLEASE_PHOSPHATASE DOMAIN-CONTAINING PROTEIN"/>
    <property type="match status" value="1"/>
</dbReference>
<evidence type="ECO:0000313" key="3">
    <source>
        <dbReference type="Proteomes" id="UP000198977"/>
    </source>
</evidence>
<reference evidence="2 3" key="1">
    <citation type="submission" date="2016-10" db="EMBL/GenBank/DDBJ databases">
        <authorList>
            <person name="de Groot N.N."/>
        </authorList>
    </citation>
    <scope>NUCLEOTIDE SEQUENCE [LARGE SCALE GENOMIC DNA]</scope>
    <source>
        <strain evidence="2 3">DSM 11443</strain>
    </source>
</reference>
<dbReference type="AlphaFoldDB" id="A0A1I2CMB1"/>
<dbReference type="OrthoDB" id="9813425at2"/>
<keyword evidence="2" id="KW-0540">Nuclease</keyword>
<dbReference type="Gene3D" id="3.60.10.10">
    <property type="entry name" value="Endonuclease/exonuclease/phosphatase"/>
    <property type="match status" value="1"/>
</dbReference>
<feature type="domain" description="Endonuclease/exonuclease/phosphatase" evidence="1">
    <location>
        <begin position="13"/>
        <end position="226"/>
    </location>
</feature>
<dbReference type="GO" id="GO:0004519">
    <property type="term" value="F:endonuclease activity"/>
    <property type="evidence" value="ECO:0007669"/>
    <property type="project" value="UniProtKB-KW"/>
</dbReference>
<dbReference type="EMBL" id="FOMW01000009">
    <property type="protein sequence ID" value="SFE69539.1"/>
    <property type="molecule type" value="Genomic_DNA"/>
</dbReference>
<dbReference type="Pfam" id="PF03372">
    <property type="entry name" value="Exo_endo_phos"/>
    <property type="match status" value="1"/>
</dbReference>
<dbReference type="InterPro" id="IPR005135">
    <property type="entry name" value="Endo/exonuclease/phosphatase"/>
</dbReference>
<name>A0A1I2CMB1_9RHOB</name>
<accession>A0A1I2CMB1</accession>
<proteinExistence type="predicted"/>
<sequence length="237" mass="26021">MTPEIAPECLRIASYNIRKALGTDRRRNPDRILRVIASLHADVVVLQEADMRMGARPSALNANTLRSMTGLHPVETPSAVSLGWHGNAVLVSERTVTTRVDHIDLPGIEPRGALVAHLEVAGRPLRVIASHLGLLRPSRKEQLSALFAHLEQCPPCPTLIAGDLNEWSNKAGLGRLAKRFTIVAPGKTYHARLPVASLDRMALDGKLEERQAGVVDNETTRRASDHLPIWVDIAHRE</sequence>
<evidence type="ECO:0000313" key="2">
    <source>
        <dbReference type="EMBL" id="SFE69539.1"/>
    </source>
</evidence>
<dbReference type="SUPFAM" id="SSF56219">
    <property type="entry name" value="DNase I-like"/>
    <property type="match status" value="1"/>
</dbReference>
<organism evidence="2 3">
    <name type="scientific">Sulfitobacter brevis</name>
    <dbReference type="NCBI Taxonomy" id="74348"/>
    <lineage>
        <taxon>Bacteria</taxon>
        <taxon>Pseudomonadati</taxon>
        <taxon>Pseudomonadota</taxon>
        <taxon>Alphaproteobacteria</taxon>
        <taxon>Rhodobacterales</taxon>
        <taxon>Roseobacteraceae</taxon>
        <taxon>Sulfitobacter</taxon>
    </lineage>
</organism>
<dbReference type="GO" id="GO:0004527">
    <property type="term" value="F:exonuclease activity"/>
    <property type="evidence" value="ECO:0007669"/>
    <property type="project" value="UniProtKB-KW"/>
</dbReference>
<dbReference type="Proteomes" id="UP000198977">
    <property type="component" value="Unassembled WGS sequence"/>
</dbReference>
<dbReference type="InterPro" id="IPR036691">
    <property type="entry name" value="Endo/exonu/phosph_ase_sf"/>
</dbReference>
<dbReference type="GO" id="GO:0006506">
    <property type="term" value="P:GPI anchor biosynthetic process"/>
    <property type="evidence" value="ECO:0007669"/>
    <property type="project" value="TreeGrafter"/>
</dbReference>
<dbReference type="STRING" id="74348.SAMN04488523_109170"/>
<keyword evidence="2" id="KW-0255">Endonuclease</keyword>
<keyword evidence="3" id="KW-1185">Reference proteome</keyword>
<dbReference type="PANTHER" id="PTHR14859">
    <property type="entry name" value="CALCOFLUOR WHITE HYPERSENSITIVE PROTEIN PRECURSOR"/>
    <property type="match status" value="1"/>
</dbReference>
<evidence type="ECO:0000259" key="1">
    <source>
        <dbReference type="Pfam" id="PF03372"/>
    </source>
</evidence>